<evidence type="ECO:0000313" key="1">
    <source>
        <dbReference type="EMBL" id="VAW53056.1"/>
    </source>
</evidence>
<sequence length="122" mass="13645">MKNKIQNFLSVVLLMTAISPAIADDDLNPPGKLVRSHQNAVIDKYNAFESEALRMSFNDSFDGFAEGKVCDLCEEIKVTITPETKAYKNNIEVPLKNAKSRIGRFATVTFDVKSKQAVAIYW</sequence>
<accession>A0A3B0X8E3</accession>
<protein>
    <submittedName>
        <fullName evidence="1">Uncharacterized protein</fullName>
    </submittedName>
</protein>
<name>A0A3B0X8E3_9ZZZZ</name>
<dbReference type="EMBL" id="UOFE01000031">
    <property type="protein sequence ID" value="VAW53056.1"/>
    <property type="molecule type" value="Genomic_DNA"/>
</dbReference>
<proteinExistence type="predicted"/>
<dbReference type="AlphaFoldDB" id="A0A3B0X8E3"/>
<reference evidence="1" key="1">
    <citation type="submission" date="2018-06" db="EMBL/GenBank/DDBJ databases">
        <authorList>
            <person name="Zhirakovskaya E."/>
        </authorList>
    </citation>
    <scope>NUCLEOTIDE SEQUENCE</scope>
</reference>
<organism evidence="1">
    <name type="scientific">hydrothermal vent metagenome</name>
    <dbReference type="NCBI Taxonomy" id="652676"/>
    <lineage>
        <taxon>unclassified sequences</taxon>
        <taxon>metagenomes</taxon>
        <taxon>ecological metagenomes</taxon>
    </lineage>
</organism>
<gene>
    <name evidence="1" type="ORF">MNBD_GAMMA05-1956</name>
</gene>